<feature type="compositionally biased region" description="Low complexity" evidence="7">
    <location>
        <begin position="246"/>
        <end position="259"/>
    </location>
</feature>
<evidence type="ECO:0000256" key="3">
    <source>
        <dbReference type="ARBA" id="ARBA00022807"/>
    </source>
</evidence>
<gene>
    <name evidence="9" type="ORF">L2764_01260</name>
</gene>
<evidence type="ECO:0000256" key="6">
    <source>
        <dbReference type="ARBA" id="ARBA00045004"/>
    </source>
</evidence>
<keyword evidence="1" id="KW-0645">Protease</keyword>
<keyword evidence="3" id="KW-0788">Thiol protease</keyword>
<dbReference type="EMBL" id="JAKIKS010000002">
    <property type="protein sequence ID" value="MCL1123141.1"/>
    <property type="molecule type" value="Genomic_DNA"/>
</dbReference>
<evidence type="ECO:0000256" key="4">
    <source>
        <dbReference type="ARBA" id="ARBA00044952"/>
    </source>
</evidence>
<dbReference type="RefSeq" id="WP_248938425.1">
    <property type="nucleotide sequence ID" value="NZ_JAKIKS010000002.1"/>
</dbReference>
<dbReference type="Proteomes" id="UP001203423">
    <property type="component" value="Unassembled WGS sequence"/>
</dbReference>
<keyword evidence="10" id="KW-1185">Reference proteome</keyword>
<evidence type="ECO:0000259" key="8">
    <source>
        <dbReference type="Pfam" id="PF22103"/>
    </source>
</evidence>
<name>A0ABT0L7J5_9GAMM</name>
<evidence type="ECO:0000313" key="10">
    <source>
        <dbReference type="Proteomes" id="UP001203423"/>
    </source>
</evidence>
<organism evidence="9 10">
    <name type="scientific">Shewanella surugensis</name>
    <dbReference type="NCBI Taxonomy" id="212020"/>
    <lineage>
        <taxon>Bacteria</taxon>
        <taxon>Pseudomonadati</taxon>
        <taxon>Pseudomonadota</taxon>
        <taxon>Gammaproteobacteria</taxon>
        <taxon>Alteromonadales</taxon>
        <taxon>Shewanellaceae</taxon>
        <taxon>Shewanella</taxon>
    </lineage>
</organism>
<evidence type="ECO:0000256" key="5">
    <source>
        <dbReference type="ARBA" id="ARBA00044996"/>
    </source>
</evidence>
<comment type="caution">
    <text evidence="9">The sequence shown here is derived from an EMBL/GenBank/DDBJ whole genome shotgun (WGS) entry which is preliminary data.</text>
</comment>
<reference evidence="9 10" key="1">
    <citation type="submission" date="2022-01" db="EMBL/GenBank/DDBJ databases">
        <title>Whole genome-based taxonomy of the Shewanellaceae.</title>
        <authorList>
            <person name="Martin-Rodriguez A.J."/>
        </authorList>
    </citation>
    <scope>NUCLEOTIDE SEQUENCE [LARGE SCALE GENOMIC DNA]</scope>
    <source>
        <strain evidence="9 10">DSM 17177</strain>
    </source>
</reference>
<evidence type="ECO:0000256" key="7">
    <source>
        <dbReference type="SAM" id="MobiDB-lite"/>
    </source>
</evidence>
<feature type="domain" description="ElaD/SseL-like N-terminal" evidence="8">
    <location>
        <begin position="51"/>
        <end position="117"/>
    </location>
</feature>
<accession>A0ABT0L7J5</accession>
<feature type="region of interest" description="Disordered" evidence="7">
    <location>
        <begin position="234"/>
        <end position="260"/>
    </location>
</feature>
<comment type="similarity">
    <text evidence="4">Belongs to the peptidase C79 family.</text>
</comment>
<proteinExistence type="inferred from homology"/>
<protein>
    <recommendedName>
        <fullName evidence="6">Deubiquitinating enzyme</fullName>
    </recommendedName>
    <alternativeName>
        <fullName evidence="5">Deubiquitinating protease</fullName>
    </alternativeName>
</protein>
<evidence type="ECO:0000256" key="2">
    <source>
        <dbReference type="ARBA" id="ARBA00022801"/>
    </source>
</evidence>
<sequence length="556" mass="61798">MTSISPSATSFLHNIELDNSKQQEIDFGNLFTNKNITPERFDQLNLASTFDTLEAFAKNNDGESMEILCNLTARNDEIGKAATDVLVHIRNLSEEGSHRRELLDTMCNDLYKTCRNNETHNRTPQAHQLTAGMLEIILDNKLSTETDLNNDTQNLLHLLHQKYTQPATSSVVLTEDNIHSNVELSRQEALENRKQVLSKPIESKPSPFTLKNLELFTSQDENRQLSPKERLERAFGPITASQTAHNSTTNETESTSSSSLYTAESIRPRQQMDVQSQVSGSLMGAQYIGDTQSEMSTTSFLSNSSIGNETESTISSSSFHTIDSIKPRQQIDVQSQISTTSSVNTNSTLSTVDSDSQVLFNTPKDPNDRKGVTIASSSSTTQEMPLTLTQKQLDAAALKEAIAKHQEFRDSYEASMKALLSNSSMANRPTEIMLQRLQKAMQSYDLNNQLPTLDTLKKPTQAITLPQDSSQLKEKLAKQEITPKETAVTSMASKNETSSNEVYELMVGQESPLVTQKISPSTTDNQSKVTWYNPFSVMAASLNWAVGREFQDGRKV</sequence>
<keyword evidence="2" id="KW-0378">Hydrolase</keyword>
<dbReference type="InterPro" id="IPR054329">
    <property type="entry name" value="ElaD/SseL-like_N"/>
</dbReference>
<evidence type="ECO:0000313" key="9">
    <source>
        <dbReference type="EMBL" id="MCL1123141.1"/>
    </source>
</evidence>
<dbReference type="Pfam" id="PF22103">
    <property type="entry name" value="ElaD_SseL-like_N"/>
    <property type="match status" value="1"/>
</dbReference>
<evidence type="ECO:0000256" key="1">
    <source>
        <dbReference type="ARBA" id="ARBA00022670"/>
    </source>
</evidence>